<dbReference type="InterPro" id="IPR036388">
    <property type="entry name" value="WH-like_DNA-bd_sf"/>
</dbReference>
<organism evidence="6 7">
    <name type="scientific">Marinomonas alcarazii</name>
    <dbReference type="NCBI Taxonomy" id="491949"/>
    <lineage>
        <taxon>Bacteria</taxon>
        <taxon>Pseudomonadati</taxon>
        <taxon>Pseudomonadota</taxon>
        <taxon>Gammaproteobacteria</taxon>
        <taxon>Oceanospirillales</taxon>
        <taxon>Oceanospirillaceae</taxon>
        <taxon>Marinomonas</taxon>
    </lineage>
</organism>
<dbReference type="EMBL" id="QKLW01000003">
    <property type="protein sequence ID" value="PYF82294.1"/>
    <property type="molecule type" value="Genomic_DNA"/>
</dbReference>
<dbReference type="FunFam" id="1.10.10.10:FF:000001">
    <property type="entry name" value="LysR family transcriptional regulator"/>
    <property type="match status" value="1"/>
</dbReference>
<proteinExistence type="inferred from homology"/>
<dbReference type="PRINTS" id="PR00039">
    <property type="entry name" value="HTHLYSR"/>
</dbReference>
<dbReference type="InterPro" id="IPR000847">
    <property type="entry name" value="LysR_HTH_N"/>
</dbReference>
<comment type="caution">
    <text evidence="6">The sequence shown here is derived from an EMBL/GenBank/DDBJ whole genome shotgun (WGS) entry which is preliminary data.</text>
</comment>
<dbReference type="PANTHER" id="PTHR30126">
    <property type="entry name" value="HTH-TYPE TRANSCRIPTIONAL REGULATOR"/>
    <property type="match status" value="1"/>
</dbReference>
<evidence type="ECO:0000259" key="5">
    <source>
        <dbReference type="PROSITE" id="PS50931"/>
    </source>
</evidence>
<dbReference type="Pfam" id="PF00126">
    <property type="entry name" value="HTH_1"/>
    <property type="match status" value="1"/>
</dbReference>
<dbReference type="Gene3D" id="3.40.190.10">
    <property type="entry name" value="Periplasmic binding protein-like II"/>
    <property type="match status" value="1"/>
</dbReference>
<keyword evidence="4" id="KW-0804">Transcription</keyword>
<dbReference type="GO" id="GO:0003700">
    <property type="term" value="F:DNA-binding transcription factor activity"/>
    <property type="evidence" value="ECO:0007669"/>
    <property type="project" value="InterPro"/>
</dbReference>
<dbReference type="InterPro" id="IPR036390">
    <property type="entry name" value="WH_DNA-bd_sf"/>
</dbReference>
<evidence type="ECO:0000256" key="3">
    <source>
        <dbReference type="ARBA" id="ARBA00023125"/>
    </source>
</evidence>
<dbReference type="PANTHER" id="PTHR30126:SF21">
    <property type="entry name" value="TRANSCRIPTIONAL REGULATOR-RELATED"/>
    <property type="match status" value="1"/>
</dbReference>
<comment type="similarity">
    <text evidence="1">Belongs to the LysR transcriptional regulatory family.</text>
</comment>
<keyword evidence="2" id="KW-0805">Transcription regulation</keyword>
<keyword evidence="3" id="KW-0238">DNA-binding</keyword>
<evidence type="ECO:0000256" key="2">
    <source>
        <dbReference type="ARBA" id="ARBA00023015"/>
    </source>
</evidence>
<dbReference type="AlphaFoldDB" id="A0A318V102"/>
<protein>
    <submittedName>
        <fullName evidence="6">LysR family transcriptional regulator</fullName>
    </submittedName>
</protein>
<evidence type="ECO:0000256" key="4">
    <source>
        <dbReference type="ARBA" id="ARBA00023163"/>
    </source>
</evidence>
<sequence length="283" mass="32142">MDIEQAKTFLEIIHAGTFARAAERLYVTQTTVTARVQALEASLNCRLFVRNRAGAKLTKSGEAFVKPAKNMVEAWEQAKRLCGLSDYQAQQTLKIGGEISLWNPILIDWLLAMNDEMPHMLINSQVTTTDMLYQSLQRQEIDAIIVHSPRYLPGLVVEQIAEEKLIHVASNLQNMPDLFIEWGEEFTLQFDRCVPFNRQAAMQFSLGPMALKYLLAKGGNGYFRTKVVDRYLEQGLLHKVTGAAEFTYPIYLVSHKNNALPDNFEQAKNILLDSMKNISSWEI</sequence>
<dbReference type="SUPFAM" id="SSF53850">
    <property type="entry name" value="Periplasmic binding protein-like II"/>
    <property type="match status" value="1"/>
</dbReference>
<dbReference type="PROSITE" id="PS50931">
    <property type="entry name" value="HTH_LYSR"/>
    <property type="match status" value="1"/>
</dbReference>
<dbReference type="Gene3D" id="1.10.10.10">
    <property type="entry name" value="Winged helix-like DNA-binding domain superfamily/Winged helix DNA-binding domain"/>
    <property type="match status" value="1"/>
</dbReference>
<name>A0A318V102_9GAMM</name>
<evidence type="ECO:0000313" key="7">
    <source>
        <dbReference type="Proteomes" id="UP000247551"/>
    </source>
</evidence>
<accession>A0A318V102</accession>
<evidence type="ECO:0000313" key="6">
    <source>
        <dbReference type="EMBL" id="PYF82294.1"/>
    </source>
</evidence>
<dbReference type="GO" id="GO:0000976">
    <property type="term" value="F:transcription cis-regulatory region binding"/>
    <property type="evidence" value="ECO:0007669"/>
    <property type="project" value="TreeGrafter"/>
</dbReference>
<dbReference type="Proteomes" id="UP000247551">
    <property type="component" value="Unassembled WGS sequence"/>
</dbReference>
<keyword evidence="7" id="KW-1185">Reference proteome</keyword>
<reference evidence="6 7" key="1">
    <citation type="submission" date="2018-06" db="EMBL/GenBank/DDBJ databases">
        <title>Genomic Encyclopedia of Type Strains, Phase III (KMG-III): the genomes of soil and plant-associated and newly described type strains.</title>
        <authorList>
            <person name="Whitman W."/>
        </authorList>
    </citation>
    <scope>NUCLEOTIDE SEQUENCE [LARGE SCALE GENOMIC DNA]</scope>
    <source>
        <strain evidence="6 7">CECT 7730</strain>
    </source>
</reference>
<gene>
    <name evidence="6" type="ORF">DFP75_103120</name>
</gene>
<dbReference type="SUPFAM" id="SSF46785">
    <property type="entry name" value="Winged helix' DNA-binding domain"/>
    <property type="match status" value="1"/>
</dbReference>
<dbReference type="RefSeq" id="WP_181417012.1">
    <property type="nucleotide sequence ID" value="NZ_QKLW01000003.1"/>
</dbReference>
<dbReference type="InterPro" id="IPR005119">
    <property type="entry name" value="LysR_subst-bd"/>
</dbReference>
<dbReference type="Pfam" id="PF03466">
    <property type="entry name" value="LysR_substrate"/>
    <property type="match status" value="1"/>
</dbReference>
<evidence type="ECO:0000256" key="1">
    <source>
        <dbReference type="ARBA" id="ARBA00009437"/>
    </source>
</evidence>
<feature type="domain" description="HTH lysR-type" evidence="5">
    <location>
        <begin position="1"/>
        <end position="58"/>
    </location>
</feature>